<dbReference type="InterPro" id="IPR036517">
    <property type="entry name" value="FF_domain_sf"/>
</dbReference>
<dbReference type="AlphaFoldDB" id="A0A8H7PQD8"/>
<proteinExistence type="predicted"/>
<gene>
    <name evidence="5" type="ORF">INT43_003516</name>
</gene>
<evidence type="ECO:0000259" key="3">
    <source>
        <dbReference type="PROSITE" id="PS50020"/>
    </source>
</evidence>
<evidence type="ECO:0000313" key="5">
    <source>
        <dbReference type="EMBL" id="KAG2178263.1"/>
    </source>
</evidence>
<evidence type="ECO:0000256" key="2">
    <source>
        <dbReference type="SAM" id="MobiDB-lite"/>
    </source>
</evidence>
<feature type="region of interest" description="Disordered" evidence="2">
    <location>
        <begin position="173"/>
        <end position="214"/>
    </location>
</feature>
<accession>A0A8H7PQD8</accession>
<reference evidence="5" key="1">
    <citation type="submission" date="2020-12" db="EMBL/GenBank/DDBJ databases">
        <title>Metabolic potential, ecology and presence of endohyphal bacteria is reflected in genomic diversity of Mucoromycotina.</title>
        <authorList>
            <person name="Muszewska A."/>
            <person name="Okrasinska A."/>
            <person name="Steczkiewicz K."/>
            <person name="Drgas O."/>
            <person name="Orlowska M."/>
            <person name="Perlinska-Lenart U."/>
            <person name="Aleksandrzak-Piekarczyk T."/>
            <person name="Szatraj K."/>
            <person name="Zielenkiewicz U."/>
            <person name="Pilsyk S."/>
            <person name="Malc E."/>
            <person name="Mieczkowski P."/>
            <person name="Kruszewska J.S."/>
            <person name="Biernat P."/>
            <person name="Pawlowska J."/>
        </authorList>
    </citation>
    <scope>NUCLEOTIDE SEQUENCE</scope>
    <source>
        <strain evidence="5">WA0000067209</strain>
    </source>
</reference>
<feature type="region of interest" description="Disordered" evidence="2">
    <location>
        <begin position="1"/>
        <end position="86"/>
    </location>
</feature>
<evidence type="ECO:0000313" key="6">
    <source>
        <dbReference type="Proteomes" id="UP000654370"/>
    </source>
</evidence>
<keyword evidence="6" id="KW-1185">Reference proteome</keyword>
<dbReference type="Pfam" id="PF00397">
    <property type="entry name" value="WW"/>
    <property type="match status" value="1"/>
</dbReference>
<dbReference type="Gene3D" id="2.20.70.10">
    <property type="match status" value="2"/>
</dbReference>
<dbReference type="OrthoDB" id="410044at2759"/>
<feature type="region of interest" description="Disordered" evidence="2">
    <location>
        <begin position="120"/>
        <end position="152"/>
    </location>
</feature>
<evidence type="ECO:0000256" key="1">
    <source>
        <dbReference type="ARBA" id="ARBA00022737"/>
    </source>
</evidence>
<comment type="caution">
    <text evidence="5">The sequence shown here is derived from an EMBL/GenBank/DDBJ whole genome shotgun (WGS) entry which is preliminary data.</text>
</comment>
<evidence type="ECO:0000259" key="4">
    <source>
        <dbReference type="PROSITE" id="PS51676"/>
    </source>
</evidence>
<dbReference type="EMBL" id="JAEPQZ010000008">
    <property type="protein sequence ID" value="KAG2178263.1"/>
    <property type="molecule type" value="Genomic_DNA"/>
</dbReference>
<feature type="compositionally biased region" description="Acidic residues" evidence="2">
    <location>
        <begin position="176"/>
        <end position="195"/>
    </location>
</feature>
<dbReference type="Pfam" id="PF01846">
    <property type="entry name" value="FF"/>
    <property type="match status" value="2"/>
</dbReference>
<dbReference type="PROSITE" id="PS01159">
    <property type="entry name" value="WW_DOMAIN_1"/>
    <property type="match status" value="1"/>
</dbReference>
<feature type="compositionally biased region" description="Basic and acidic residues" evidence="2">
    <location>
        <begin position="69"/>
        <end position="83"/>
    </location>
</feature>
<organism evidence="5 6">
    <name type="scientific">Mortierella isabellina</name>
    <name type="common">Filamentous fungus</name>
    <name type="synonym">Umbelopsis isabellina</name>
    <dbReference type="NCBI Taxonomy" id="91625"/>
    <lineage>
        <taxon>Eukaryota</taxon>
        <taxon>Fungi</taxon>
        <taxon>Fungi incertae sedis</taxon>
        <taxon>Mucoromycota</taxon>
        <taxon>Mucoromycotina</taxon>
        <taxon>Umbelopsidomycetes</taxon>
        <taxon>Umbelopsidales</taxon>
        <taxon>Umbelopsidaceae</taxon>
        <taxon>Umbelopsis</taxon>
    </lineage>
</organism>
<feature type="domain" description="WW" evidence="3">
    <location>
        <begin position="14"/>
        <end position="47"/>
    </location>
</feature>
<dbReference type="PROSITE" id="PS51676">
    <property type="entry name" value="FF"/>
    <property type="match status" value="1"/>
</dbReference>
<dbReference type="GO" id="GO:0005634">
    <property type="term" value="C:nucleus"/>
    <property type="evidence" value="ECO:0007669"/>
    <property type="project" value="TreeGrafter"/>
</dbReference>
<dbReference type="SMART" id="SM00456">
    <property type="entry name" value="WW"/>
    <property type="match status" value="2"/>
</dbReference>
<feature type="domain" description="WW" evidence="3">
    <location>
        <begin position="87"/>
        <end position="114"/>
    </location>
</feature>
<dbReference type="CDD" id="cd00201">
    <property type="entry name" value="WW"/>
    <property type="match status" value="2"/>
</dbReference>
<dbReference type="Proteomes" id="UP000654370">
    <property type="component" value="Unassembled WGS sequence"/>
</dbReference>
<dbReference type="InterPro" id="IPR036020">
    <property type="entry name" value="WW_dom_sf"/>
</dbReference>
<dbReference type="PANTHER" id="PTHR15377">
    <property type="entry name" value="TRANSCRIPTION ELONGATION REGULATOR 1"/>
    <property type="match status" value="1"/>
</dbReference>
<sequence length="419" mass="50079">MSVAGQPTFQPQGNPLPPGWTQHQAPTGQPYWYHSYTGMSSWTPPYHNPNGPPGSNLDSQPFRSQPKPKLVEKEKPAERKKISGTEWQLITTNRGNDFFYHKKTKTSVWEMPKELQDAIRALEEEKNSKKRKLDEEEDEDQEHKSKQANVEEEMTEYVPIVIFTEEDVMWQLQAMQEEEGQEEDADMSEQAEEDTDQRSVGSDHLEDINDGEEIPDEQAVEAFTELLSESNISPFATWEMELPKFIADNRYKAIKSLSRKKTLFDNFCRVLVQQKKKKQSSQVKEKPTPAEEFQSFLDREVKQHMYWSDFKYKYRKEPEFDVELDNRKKEKLFREHVKEIERRKEKSKSAEMEYNDLLRETREINPRSRWRDIKRILEKDDRYHAIRSSHQREDMFRDYLEVLERDRRKRSRSDSRDRR</sequence>
<dbReference type="InterPro" id="IPR001202">
    <property type="entry name" value="WW_dom"/>
</dbReference>
<dbReference type="GO" id="GO:0003712">
    <property type="term" value="F:transcription coregulator activity"/>
    <property type="evidence" value="ECO:0007669"/>
    <property type="project" value="TreeGrafter"/>
</dbReference>
<dbReference type="GO" id="GO:0070063">
    <property type="term" value="F:RNA polymerase binding"/>
    <property type="evidence" value="ECO:0007669"/>
    <property type="project" value="InterPro"/>
</dbReference>
<name>A0A8H7PQD8_MORIS</name>
<dbReference type="InterPro" id="IPR002713">
    <property type="entry name" value="FF_domain"/>
</dbReference>
<dbReference type="SMART" id="SM00441">
    <property type="entry name" value="FF"/>
    <property type="match status" value="3"/>
</dbReference>
<dbReference type="Gene3D" id="1.10.10.440">
    <property type="entry name" value="FF domain"/>
    <property type="match status" value="3"/>
</dbReference>
<dbReference type="SUPFAM" id="SSF81698">
    <property type="entry name" value="FF domain"/>
    <property type="match status" value="2"/>
</dbReference>
<feature type="domain" description="FF" evidence="4">
    <location>
        <begin position="342"/>
        <end position="402"/>
    </location>
</feature>
<keyword evidence="1" id="KW-0677">Repeat</keyword>
<protein>
    <submittedName>
        <fullName evidence="5">Uncharacterized protein</fullName>
    </submittedName>
</protein>
<feature type="compositionally biased region" description="Polar residues" evidence="2">
    <location>
        <begin position="1"/>
        <end position="13"/>
    </location>
</feature>
<dbReference type="PROSITE" id="PS50020">
    <property type="entry name" value="WW_DOMAIN_2"/>
    <property type="match status" value="2"/>
</dbReference>
<dbReference type="PANTHER" id="PTHR15377:SF3">
    <property type="entry name" value="WW DOMAIN-CONTAINING PROTEIN"/>
    <property type="match status" value="1"/>
</dbReference>
<dbReference type="InterPro" id="IPR045148">
    <property type="entry name" value="TCRG1-like"/>
</dbReference>
<dbReference type="SUPFAM" id="SSF51045">
    <property type="entry name" value="WW domain"/>
    <property type="match status" value="2"/>
</dbReference>